<dbReference type="EMBL" id="UOFN01000117">
    <property type="protein sequence ID" value="VAW79620.1"/>
    <property type="molecule type" value="Genomic_DNA"/>
</dbReference>
<reference evidence="2" key="1">
    <citation type="submission" date="2018-06" db="EMBL/GenBank/DDBJ databases">
        <authorList>
            <person name="Zhirakovskaya E."/>
        </authorList>
    </citation>
    <scope>NUCLEOTIDE SEQUENCE</scope>
</reference>
<protein>
    <submittedName>
        <fullName evidence="2">Uncharacterized protein</fullName>
    </submittedName>
</protein>
<name>A0A3B0YSE9_9ZZZZ</name>
<dbReference type="AlphaFoldDB" id="A0A3B0YSE9"/>
<proteinExistence type="predicted"/>
<accession>A0A3B0YSE9</accession>
<gene>
    <name evidence="2" type="ORF">MNBD_GAMMA15-1655</name>
</gene>
<organism evidence="2">
    <name type="scientific">hydrothermal vent metagenome</name>
    <dbReference type="NCBI Taxonomy" id="652676"/>
    <lineage>
        <taxon>unclassified sequences</taxon>
        <taxon>metagenomes</taxon>
        <taxon>ecological metagenomes</taxon>
    </lineage>
</organism>
<feature type="region of interest" description="Disordered" evidence="1">
    <location>
        <begin position="87"/>
        <end position="144"/>
    </location>
</feature>
<evidence type="ECO:0000256" key="1">
    <source>
        <dbReference type="SAM" id="MobiDB-lite"/>
    </source>
</evidence>
<feature type="compositionally biased region" description="Polar residues" evidence="1">
    <location>
        <begin position="108"/>
        <end position="135"/>
    </location>
</feature>
<feature type="compositionally biased region" description="Low complexity" evidence="1">
    <location>
        <begin position="87"/>
        <end position="107"/>
    </location>
</feature>
<evidence type="ECO:0000313" key="2">
    <source>
        <dbReference type="EMBL" id="VAW79620.1"/>
    </source>
</evidence>
<sequence length="305" mass="31665">MRINLRRIVLAIMYAAFIAVVLSSQVHATPPPSGECNGDFNCNKLEYRDESNTANARANSDASSQSTGTGVGVGIAGGGDAYAAGGNSSVGDSGNSTVSTRSNNVNTLQGGNATSASGIEGSGNSTNNNVSQGGNSDAAVSGSGNSTTANDVYIEGDTDNSSFEYRIPSFAAAGYSNNLIVDCQRILGFDFRGSGQTQSRGASFGVPLPGGACKLEKATLYAFDLGNYELGWMLYCAQKPVWKGYREVAQALTGTKISKQQAIVQCFNTAKVAVGSKPALAEKVDMSKYATKEQVNRAFATSQTK</sequence>